<dbReference type="AlphaFoldDB" id="A0A232EGJ4"/>
<dbReference type="Proteomes" id="UP000215335">
    <property type="component" value="Unassembled WGS sequence"/>
</dbReference>
<protein>
    <submittedName>
        <fullName evidence="2">Uncharacterized protein</fullName>
    </submittedName>
</protein>
<dbReference type="EMBL" id="NNAY01004765">
    <property type="protein sequence ID" value="OXU17448.1"/>
    <property type="molecule type" value="Genomic_DNA"/>
</dbReference>
<name>A0A232EGJ4_9HYME</name>
<organism evidence="2 3">
    <name type="scientific">Trichomalopsis sarcophagae</name>
    <dbReference type="NCBI Taxonomy" id="543379"/>
    <lineage>
        <taxon>Eukaryota</taxon>
        <taxon>Metazoa</taxon>
        <taxon>Ecdysozoa</taxon>
        <taxon>Arthropoda</taxon>
        <taxon>Hexapoda</taxon>
        <taxon>Insecta</taxon>
        <taxon>Pterygota</taxon>
        <taxon>Neoptera</taxon>
        <taxon>Endopterygota</taxon>
        <taxon>Hymenoptera</taxon>
        <taxon>Apocrita</taxon>
        <taxon>Proctotrupomorpha</taxon>
        <taxon>Chalcidoidea</taxon>
        <taxon>Pteromalidae</taxon>
        <taxon>Pteromalinae</taxon>
        <taxon>Trichomalopsis</taxon>
    </lineage>
</organism>
<reference evidence="2 3" key="1">
    <citation type="journal article" date="2017" name="Curr. Biol.">
        <title>The Evolution of Venom by Co-option of Single-Copy Genes.</title>
        <authorList>
            <person name="Martinson E.O."/>
            <person name="Mrinalini"/>
            <person name="Kelkar Y.D."/>
            <person name="Chang C.H."/>
            <person name="Werren J.H."/>
        </authorList>
    </citation>
    <scope>NUCLEOTIDE SEQUENCE [LARGE SCALE GENOMIC DNA]</scope>
    <source>
        <strain evidence="2 3">Alberta</strain>
        <tissue evidence="2">Whole body</tissue>
    </source>
</reference>
<accession>A0A232EGJ4</accession>
<gene>
    <name evidence="2" type="ORF">TSAR_016930</name>
</gene>
<keyword evidence="1" id="KW-0812">Transmembrane</keyword>
<evidence type="ECO:0000256" key="1">
    <source>
        <dbReference type="SAM" id="Phobius"/>
    </source>
</evidence>
<keyword evidence="1" id="KW-1133">Transmembrane helix</keyword>
<evidence type="ECO:0000313" key="3">
    <source>
        <dbReference type="Proteomes" id="UP000215335"/>
    </source>
</evidence>
<keyword evidence="1" id="KW-0472">Membrane</keyword>
<evidence type="ECO:0000313" key="2">
    <source>
        <dbReference type="EMBL" id="OXU17448.1"/>
    </source>
</evidence>
<sequence>MYVGVIDCMDAIRQIINYDNHMPFLYLKFTEVWKPFMPYFLLRVIFDLFTAFLLIIILCKTLILPAISDVVHKITLLVETCLNKLWNPPRDQEESLIITKYNHISRF</sequence>
<keyword evidence="3" id="KW-1185">Reference proteome</keyword>
<proteinExistence type="predicted"/>
<comment type="caution">
    <text evidence="2">The sequence shown here is derived from an EMBL/GenBank/DDBJ whole genome shotgun (WGS) entry which is preliminary data.</text>
</comment>
<feature type="transmembrane region" description="Helical" evidence="1">
    <location>
        <begin position="36"/>
        <end position="59"/>
    </location>
</feature>